<comment type="caution">
    <text evidence="3">The sequence shown here is derived from an EMBL/GenBank/DDBJ whole genome shotgun (WGS) entry which is preliminary data.</text>
</comment>
<dbReference type="EMBL" id="NSIT01000167">
    <property type="protein sequence ID" value="PJE78514.1"/>
    <property type="molecule type" value="Genomic_DNA"/>
</dbReference>
<gene>
    <name evidence="3" type="primary">dauR</name>
    <name evidence="3" type="ORF">CI610_02552</name>
</gene>
<evidence type="ECO:0000259" key="1">
    <source>
        <dbReference type="Pfam" id="PF08348"/>
    </source>
</evidence>
<accession>A0A2H9T5N0</accession>
<reference evidence="3" key="1">
    <citation type="journal article" date="2017" name="Appl. Environ. Microbiol.">
        <title>Molecular characterization of an Endozoicomonas-like organism causing infection in king scallop Pecten maximus L.</title>
        <authorList>
            <person name="Cano I."/>
            <person name="van Aerle R."/>
            <person name="Ross S."/>
            <person name="Verner-Jeffreys D.W."/>
            <person name="Paley R.K."/>
            <person name="Rimmer G."/>
            <person name="Ryder D."/>
            <person name="Hooper P."/>
            <person name="Stone D."/>
            <person name="Feist S.W."/>
        </authorList>
    </citation>
    <scope>NUCLEOTIDE SEQUENCE</scope>
</reference>
<dbReference type="InterPro" id="IPR039446">
    <property type="entry name" value="DauR-like"/>
</dbReference>
<organism evidence="3">
    <name type="scientific">invertebrate metagenome</name>
    <dbReference type="NCBI Taxonomy" id="1711999"/>
    <lineage>
        <taxon>unclassified sequences</taxon>
        <taxon>metagenomes</taxon>
        <taxon>organismal metagenomes</taxon>
    </lineage>
</organism>
<dbReference type="InterPro" id="IPR013559">
    <property type="entry name" value="YheO"/>
</dbReference>
<proteinExistence type="predicted"/>
<dbReference type="InterPro" id="IPR039445">
    <property type="entry name" value="DauR-like_HTH"/>
</dbReference>
<protein>
    <submittedName>
        <fullName evidence="3">Transcriptional regulator DauR</fullName>
    </submittedName>
</protein>
<feature type="domain" description="Transcriptional regulator DauR-like HTH" evidence="2">
    <location>
        <begin position="163"/>
        <end position="224"/>
    </location>
</feature>
<dbReference type="Pfam" id="PF13309">
    <property type="entry name" value="HTH_22"/>
    <property type="match status" value="1"/>
</dbReference>
<feature type="domain" description="YheO-like" evidence="1">
    <location>
        <begin position="24"/>
        <end position="132"/>
    </location>
</feature>
<dbReference type="Pfam" id="PF08348">
    <property type="entry name" value="PAS_6"/>
    <property type="match status" value="1"/>
</dbReference>
<dbReference type="PANTHER" id="PTHR35568">
    <property type="entry name" value="TRANSCRIPTIONAL REGULATOR DAUR"/>
    <property type="match status" value="1"/>
</dbReference>
<evidence type="ECO:0000259" key="2">
    <source>
        <dbReference type="Pfam" id="PF13309"/>
    </source>
</evidence>
<dbReference type="AlphaFoldDB" id="A0A2H9T5N0"/>
<name>A0A2H9T5N0_9ZZZZ</name>
<dbReference type="PANTHER" id="PTHR35568:SF1">
    <property type="entry name" value="TRANSCRIPTIONAL REGULATOR DAUR"/>
    <property type="match status" value="1"/>
</dbReference>
<evidence type="ECO:0000313" key="3">
    <source>
        <dbReference type="EMBL" id="PJE78514.1"/>
    </source>
</evidence>
<sequence length="228" mass="25239">MDSITPLSNGVGSALLSDIDKQLLTSYFALADSIADLIGPHCEVVIHSLGSLEQSVVKIVNGHHTGRKVGYPMTDLGLKMLQRFERTGNTTPKSYFTKNKDGSLLKSTTCVLSGEHGQPIGLFCVNMNLSQPFPEIIKTLIPLPDETNDPVQENFSNCSSHIIEQAINQALKEVEQDSSVNLKSRKKTVTKRLFDNGIFEFKEAVTLVAEQLGITRHAIYKYLREFKS</sequence>